<evidence type="ECO:0000313" key="2">
    <source>
        <dbReference type="Proteomes" id="UP000315295"/>
    </source>
</evidence>
<reference evidence="1 2" key="1">
    <citation type="journal article" date="2019" name="G3 (Bethesda)">
        <title>Sequencing of a Wild Apple (Malus baccata) Genome Unravels the Differences Between Cultivated and Wild Apple Species Regarding Disease Resistance and Cold Tolerance.</title>
        <authorList>
            <person name="Chen X."/>
        </authorList>
    </citation>
    <scope>NUCLEOTIDE SEQUENCE [LARGE SCALE GENOMIC DNA]</scope>
    <source>
        <strain evidence="2">cv. Shandingzi</strain>
        <tissue evidence="1">Leaves</tissue>
    </source>
</reference>
<dbReference type="Proteomes" id="UP000315295">
    <property type="component" value="Unassembled WGS sequence"/>
</dbReference>
<protein>
    <submittedName>
        <fullName evidence="1">Uncharacterized protein</fullName>
    </submittedName>
</protein>
<dbReference type="EMBL" id="VIEB01000042">
    <property type="protein sequence ID" value="TQE10426.1"/>
    <property type="molecule type" value="Genomic_DNA"/>
</dbReference>
<dbReference type="AlphaFoldDB" id="A0A540NHC0"/>
<evidence type="ECO:0000313" key="1">
    <source>
        <dbReference type="EMBL" id="TQE10426.1"/>
    </source>
</evidence>
<sequence>MLRRKKKKKKKVMEYQKLLALSRTEDCRRSELRFMKQVHLLPILCTHFLFMRVGRHTYLGNVGMSRLGWRRSLMEEILNYGIFFLLRCSLRHKFSYDQARPQQLPSLACSVSSLAAHPQLTLLCYWRNSMPLCLSS</sequence>
<comment type="caution">
    <text evidence="1">The sequence shown here is derived from an EMBL/GenBank/DDBJ whole genome shotgun (WGS) entry which is preliminary data.</text>
</comment>
<accession>A0A540NHC0</accession>
<keyword evidence="2" id="KW-1185">Reference proteome</keyword>
<organism evidence="1 2">
    <name type="scientific">Malus baccata</name>
    <name type="common">Siberian crab apple</name>
    <name type="synonym">Pyrus baccata</name>
    <dbReference type="NCBI Taxonomy" id="106549"/>
    <lineage>
        <taxon>Eukaryota</taxon>
        <taxon>Viridiplantae</taxon>
        <taxon>Streptophyta</taxon>
        <taxon>Embryophyta</taxon>
        <taxon>Tracheophyta</taxon>
        <taxon>Spermatophyta</taxon>
        <taxon>Magnoliopsida</taxon>
        <taxon>eudicotyledons</taxon>
        <taxon>Gunneridae</taxon>
        <taxon>Pentapetalae</taxon>
        <taxon>rosids</taxon>
        <taxon>fabids</taxon>
        <taxon>Rosales</taxon>
        <taxon>Rosaceae</taxon>
        <taxon>Amygdaloideae</taxon>
        <taxon>Maleae</taxon>
        <taxon>Malus</taxon>
    </lineage>
</organism>
<proteinExistence type="predicted"/>
<gene>
    <name evidence="1" type="ORF">C1H46_004023</name>
</gene>
<name>A0A540NHC0_MALBA</name>